<proteinExistence type="predicted"/>
<sequence length="48" mass="5304">MVSQPPSKSSNLESSLWLLLSGLAKSPLLPLARSVIRPKLLYYALHPM</sequence>
<organism evidence="1">
    <name type="scientific">plant metagenome</name>
    <dbReference type="NCBI Taxonomy" id="1297885"/>
    <lineage>
        <taxon>unclassified sequences</taxon>
        <taxon>metagenomes</taxon>
        <taxon>organismal metagenomes</taxon>
    </lineage>
</organism>
<evidence type="ECO:0000313" key="1">
    <source>
        <dbReference type="EMBL" id="VFR24048.1"/>
    </source>
</evidence>
<name>A0A484PDJ6_9ZZZZ</name>
<dbReference type="EMBL" id="CAADIJ010000028">
    <property type="protein sequence ID" value="VFR88328.1"/>
    <property type="molecule type" value="Genomic_DNA"/>
</dbReference>
<evidence type="ECO:0000313" key="3">
    <source>
        <dbReference type="EMBL" id="VFR88328.1"/>
    </source>
</evidence>
<dbReference type="EMBL" id="CAADIC010000003">
    <property type="protein sequence ID" value="VFR24048.1"/>
    <property type="molecule type" value="Genomic_DNA"/>
</dbReference>
<reference evidence="1" key="1">
    <citation type="submission" date="2019-03" db="EMBL/GenBank/DDBJ databases">
        <authorList>
            <person name="Danneels B."/>
        </authorList>
    </citation>
    <scope>NUCLEOTIDE SEQUENCE</scope>
</reference>
<dbReference type="AlphaFoldDB" id="A0A484PDJ6"/>
<evidence type="ECO:0000313" key="2">
    <source>
        <dbReference type="EMBL" id="VFR61897.1"/>
    </source>
</evidence>
<dbReference type="EMBL" id="CAADIL010000003">
    <property type="protein sequence ID" value="VFR61897.1"/>
    <property type="molecule type" value="Genomic_DNA"/>
</dbReference>
<accession>A0A484PDJ6</accession>
<gene>
    <name evidence="1" type="ORF">ANDA3_1278</name>
    <name evidence="2" type="ORF">DAR2_1148</name>
    <name evidence="3" type="ORF">DAR3_1144</name>
</gene>
<protein>
    <submittedName>
        <fullName evidence="1">Uncharacterized protein</fullName>
    </submittedName>
</protein>